<dbReference type="OrthoDB" id="2945048at2759"/>
<dbReference type="Proteomes" id="UP000298061">
    <property type="component" value="Unassembled WGS sequence"/>
</dbReference>
<dbReference type="EMBL" id="SFCI01000304">
    <property type="protein sequence ID" value="TFY80688.1"/>
    <property type="molecule type" value="Genomic_DNA"/>
</dbReference>
<comment type="caution">
    <text evidence="1">The sequence shown here is derived from an EMBL/GenBank/DDBJ whole genome shotgun (WGS) entry which is preliminary data.</text>
</comment>
<keyword evidence="2" id="KW-1185">Reference proteome</keyword>
<gene>
    <name evidence="1" type="ORF">EWM64_g3324</name>
</gene>
<sequence>MSTVPDRAPEFVTYDYAHIVQGTPPYRHSSQSKACQRARWASHRDECKWYSEVRQDVAVETKGPQAWKDLCAWVEFHRTSLVNCAVASFNLVKNPGSQKYTTFCVDIHYCNEPGQRMEQRFCLKDMGATDMRNPDNEVPGFNPETVAGGRAVMEAGKKRYGEDYAGTGMICLTADFNTMIVDFPPIMFTIDKTVARAERRPGWNAFLHDYVRQGKKMRFCCRKSEGGCCCGPRARARDADNQACPFSRCLLF</sequence>
<evidence type="ECO:0008006" key="3">
    <source>
        <dbReference type="Google" id="ProtNLM"/>
    </source>
</evidence>
<protein>
    <recommendedName>
        <fullName evidence="3">MYND-type domain-containing protein</fullName>
    </recommendedName>
</protein>
<reference evidence="1 2" key="1">
    <citation type="submission" date="2019-02" db="EMBL/GenBank/DDBJ databases">
        <title>Genome sequencing of the rare red list fungi Hericium alpestre (H. flagellum).</title>
        <authorList>
            <person name="Buettner E."/>
            <person name="Kellner H."/>
        </authorList>
    </citation>
    <scope>NUCLEOTIDE SEQUENCE [LARGE SCALE GENOMIC DNA]</scope>
    <source>
        <strain evidence="1 2">DSM 108284</strain>
    </source>
</reference>
<dbReference type="AlphaFoldDB" id="A0A4Z0A4S9"/>
<name>A0A4Z0A4S9_9AGAM</name>
<accession>A0A4Z0A4S9</accession>
<proteinExistence type="predicted"/>
<organism evidence="1 2">
    <name type="scientific">Hericium alpestre</name>
    <dbReference type="NCBI Taxonomy" id="135208"/>
    <lineage>
        <taxon>Eukaryota</taxon>
        <taxon>Fungi</taxon>
        <taxon>Dikarya</taxon>
        <taxon>Basidiomycota</taxon>
        <taxon>Agaricomycotina</taxon>
        <taxon>Agaricomycetes</taxon>
        <taxon>Russulales</taxon>
        <taxon>Hericiaceae</taxon>
        <taxon>Hericium</taxon>
    </lineage>
</organism>
<evidence type="ECO:0000313" key="1">
    <source>
        <dbReference type="EMBL" id="TFY80688.1"/>
    </source>
</evidence>
<evidence type="ECO:0000313" key="2">
    <source>
        <dbReference type="Proteomes" id="UP000298061"/>
    </source>
</evidence>